<dbReference type="Proteomes" id="UP000054399">
    <property type="component" value="Unassembled WGS sequence"/>
</dbReference>
<evidence type="ECO:0000313" key="1">
    <source>
        <dbReference type="EMBL" id="KAL0243509.1"/>
    </source>
</evidence>
<dbReference type="RefSeq" id="XP_066611876.1">
    <property type="nucleotide sequence ID" value="XM_066759930.1"/>
</dbReference>
<evidence type="ECO:0000313" key="2">
    <source>
        <dbReference type="Proteomes" id="UP000054399"/>
    </source>
</evidence>
<dbReference type="EMBL" id="ATAM02000010">
    <property type="protein sequence ID" value="KAL0243509.1"/>
    <property type="molecule type" value="Genomic_DNA"/>
</dbReference>
<dbReference type="GeneID" id="91992330"/>
<protein>
    <submittedName>
        <fullName evidence="1">Uncharacterized protein</fullName>
    </submittedName>
</protein>
<gene>
    <name evidence="1" type="ORF">I308_105475</name>
</gene>
<reference evidence="1" key="2">
    <citation type="submission" date="2024-01" db="EMBL/GenBank/DDBJ databases">
        <title>Comparative genomics of Cryptococcus and Kwoniella reveals pathogenesis evolution and contrasting modes of karyotype evolution via chromosome fusion or intercentromeric recombination.</title>
        <authorList>
            <person name="Coelho M.A."/>
            <person name="David-Palma M."/>
            <person name="Shea T."/>
            <person name="Bowers K."/>
            <person name="Mcginley-Smith S."/>
            <person name="Mohammad A.W."/>
            <person name="Gnirke A."/>
            <person name="Yurkov A.M."/>
            <person name="Nowrousian M."/>
            <person name="Sun S."/>
            <person name="Cuomo C.A."/>
            <person name="Heitman J."/>
        </authorList>
    </citation>
    <scope>NUCLEOTIDE SEQUENCE</scope>
    <source>
        <strain evidence="1">IND107</strain>
    </source>
</reference>
<name>A0ABR3BL46_9TREE</name>
<accession>A0ABR3BL46</accession>
<keyword evidence="2" id="KW-1185">Reference proteome</keyword>
<comment type="caution">
    <text evidence="1">The sequence shown here is derived from an EMBL/GenBank/DDBJ whole genome shotgun (WGS) entry which is preliminary data.</text>
</comment>
<organism evidence="1 2">
    <name type="scientific">Cryptococcus tetragattii IND107</name>
    <dbReference type="NCBI Taxonomy" id="1296105"/>
    <lineage>
        <taxon>Eukaryota</taxon>
        <taxon>Fungi</taxon>
        <taxon>Dikarya</taxon>
        <taxon>Basidiomycota</taxon>
        <taxon>Agaricomycotina</taxon>
        <taxon>Tremellomycetes</taxon>
        <taxon>Tremellales</taxon>
        <taxon>Cryptococcaceae</taxon>
        <taxon>Cryptococcus</taxon>
        <taxon>Cryptococcus gattii species complex</taxon>
    </lineage>
</organism>
<sequence length="135" mass="15244">MGQHRHIAAQEDNNGTSSSLRGCMLEAIRQWPVPFAYIPDEIIRLPTQPPMAYTGLTEGVRKSPIGSAKSMGYWTHYAIDRYLPLPALWSNTFWDGNLSSGHLNGFRVSQGHIDIRWKRAHDQDLPMLGPCDQNL</sequence>
<reference evidence="1" key="1">
    <citation type="submission" date="2015-01" db="EMBL/GenBank/DDBJ databases">
        <authorList>
            <consortium name="The Broad Institute Genomics Platform"/>
            <person name="Cuomo C."/>
            <person name="Litvintseva A."/>
            <person name="Chen Y."/>
            <person name="Heitman J."/>
            <person name="Sun S."/>
            <person name="Springer D."/>
            <person name="Dromer F."/>
            <person name="Young S."/>
            <person name="Zeng Q."/>
            <person name="Gargeya S."/>
            <person name="Abouelleil A."/>
            <person name="Alvarado L."/>
            <person name="Chapman S.B."/>
            <person name="Gainer-Dewar J."/>
            <person name="Goldberg J."/>
            <person name="Griggs A."/>
            <person name="Gujja S."/>
            <person name="Hansen M."/>
            <person name="Howarth C."/>
            <person name="Imamovic A."/>
            <person name="Larimer J."/>
            <person name="Murphy C."/>
            <person name="Naylor J."/>
            <person name="Pearson M."/>
            <person name="Priest M."/>
            <person name="Roberts A."/>
            <person name="Saif S."/>
            <person name="Shea T."/>
            <person name="Sykes S."/>
            <person name="Wortman J."/>
            <person name="Nusbaum C."/>
            <person name="Birren B."/>
        </authorList>
    </citation>
    <scope>NUCLEOTIDE SEQUENCE</scope>
    <source>
        <strain evidence="1">IND107</strain>
    </source>
</reference>
<proteinExistence type="predicted"/>